<dbReference type="PANTHER" id="PTHR31061:SF24">
    <property type="entry name" value="LD22376P"/>
    <property type="match status" value="1"/>
</dbReference>
<organism evidence="3 4">
    <name type="scientific">Marinilabilia rubra</name>
    <dbReference type="NCBI Taxonomy" id="2162893"/>
    <lineage>
        <taxon>Bacteria</taxon>
        <taxon>Pseudomonadati</taxon>
        <taxon>Bacteroidota</taxon>
        <taxon>Bacteroidia</taxon>
        <taxon>Marinilabiliales</taxon>
        <taxon>Marinilabiliaceae</taxon>
        <taxon>Marinilabilia</taxon>
    </lineage>
</organism>
<feature type="transmembrane region" description="Helical" evidence="1">
    <location>
        <begin position="211"/>
        <end position="229"/>
    </location>
</feature>
<keyword evidence="1" id="KW-0472">Membrane</keyword>
<dbReference type="InterPro" id="IPR032176">
    <property type="entry name" value="DUF5009"/>
</dbReference>
<evidence type="ECO:0000259" key="2">
    <source>
        <dbReference type="Pfam" id="PF16401"/>
    </source>
</evidence>
<dbReference type="Proteomes" id="UP000244956">
    <property type="component" value="Unassembled WGS sequence"/>
</dbReference>
<feature type="transmembrane region" description="Helical" evidence="1">
    <location>
        <begin position="185"/>
        <end position="204"/>
    </location>
</feature>
<keyword evidence="1" id="KW-1133">Transmembrane helix</keyword>
<dbReference type="PANTHER" id="PTHR31061">
    <property type="entry name" value="LD22376P"/>
    <property type="match status" value="1"/>
</dbReference>
<dbReference type="OrthoDB" id="9788724at2"/>
<accession>A0A2U2BDF9</accession>
<dbReference type="RefSeq" id="WP_109262557.1">
    <property type="nucleotide sequence ID" value="NZ_QEWP01000001.1"/>
</dbReference>
<keyword evidence="1" id="KW-0812">Transmembrane</keyword>
<feature type="transmembrane region" description="Helical" evidence="1">
    <location>
        <begin position="92"/>
        <end position="111"/>
    </location>
</feature>
<reference evidence="3 4" key="1">
    <citation type="submission" date="2018-05" db="EMBL/GenBank/DDBJ databases">
        <title>Marinilabilia rubrum sp. nov., isolated from saltern sediment.</title>
        <authorList>
            <person name="Zhang R."/>
        </authorList>
    </citation>
    <scope>NUCLEOTIDE SEQUENCE [LARGE SCALE GENOMIC DNA]</scope>
    <source>
        <strain evidence="3 4">WTE16</strain>
    </source>
</reference>
<dbReference type="AlphaFoldDB" id="A0A2U2BDF9"/>
<gene>
    <name evidence="3" type="ORF">DDZ16_01035</name>
</gene>
<feature type="transmembrane region" description="Helical" evidence="1">
    <location>
        <begin position="313"/>
        <end position="332"/>
    </location>
</feature>
<evidence type="ECO:0000256" key="1">
    <source>
        <dbReference type="SAM" id="Phobius"/>
    </source>
</evidence>
<feature type="transmembrane region" description="Helical" evidence="1">
    <location>
        <begin position="153"/>
        <end position="173"/>
    </location>
</feature>
<dbReference type="Pfam" id="PF16401">
    <property type="entry name" value="DUF5009"/>
    <property type="match status" value="1"/>
</dbReference>
<feature type="transmembrane region" description="Helical" evidence="1">
    <location>
        <begin position="62"/>
        <end position="80"/>
    </location>
</feature>
<feature type="transmembrane region" description="Helical" evidence="1">
    <location>
        <begin position="287"/>
        <end position="307"/>
    </location>
</feature>
<keyword evidence="4" id="KW-1185">Reference proteome</keyword>
<dbReference type="EMBL" id="QEWP01000001">
    <property type="protein sequence ID" value="PWE01102.1"/>
    <property type="molecule type" value="Genomic_DNA"/>
</dbReference>
<protein>
    <submittedName>
        <fullName evidence="3">DUF5009 domain-containing protein</fullName>
    </submittedName>
</protein>
<evidence type="ECO:0000313" key="4">
    <source>
        <dbReference type="Proteomes" id="UP000244956"/>
    </source>
</evidence>
<feature type="transmembrane region" description="Helical" evidence="1">
    <location>
        <begin position="412"/>
        <end position="431"/>
    </location>
</feature>
<feature type="transmembrane region" description="Helical" evidence="1">
    <location>
        <begin position="249"/>
        <end position="266"/>
    </location>
</feature>
<feature type="transmembrane region" description="Helical" evidence="1">
    <location>
        <begin position="339"/>
        <end position="357"/>
    </location>
</feature>
<feature type="transmembrane region" description="Helical" evidence="1">
    <location>
        <begin position="123"/>
        <end position="141"/>
    </location>
</feature>
<comment type="caution">
    <text evidence="3">The sequence shown here is derived from an EMBL/GenBank/DDBJ whole genome shotgun (WGS) entry which is preliminary data.</text>
</comment>
<feature type="transmembrane region" description="Helical" evidence="1">
    <location>
        <begin position="443"/>
        <end position="464"/>
    </location>
</feature>
<name>A0A2U2BDF9_9BACT</name>
<feature type="domain" description="DUF5009" evidence="2">
    <location>
        <begin position="9"/>
        <end position="263"/>
    </location>
</feature>
<feature type="transmembrane region" description="Helical" evidence="1">
    <location>
        <begin position="369"/>
        <end position="391"/>
    </location>
</feature>
<sequence length="472" mass="52126">MSTGKVRFEALDALRGLAILMMVLSGTIPFEGALPGWMYHAQLPPPQHVFNPDWPGLTWVDLVFPMFLFSMGAAIPFSFGGRMDRGTTHAKIAGHLIWRFLGLAVFAVVSQHLRPWGMDAPDFVKWLLALLGMALMLLVFASPAKGWAVKYSFLIPLTGLVLTIVFLGLMGIEGVRDFSLKSFDIIIMVLANTALGGGILYLMFRKWHQALWVSFALLTAFFLSARDGNNWMSNIYDWSPVPWLVSWNYLKYLLVLIPGIYTGIVCRNALQNPDIGSRQEKTGNARIAFGILLAGIALVVVSLLGLYARKMELSFAITIVLTVGLFLLLKEWRSFWRPVFVKLFPVIVVLIIGGYLLEPLHGGIKKDPATLSYLILTAGLSMVLLLAFVVLNEEFGLKGLMFILIGSGKNPMMAYVAGSNLVIPVLALTGMESLLYFDEMPVVSGMVKAIIITLMVGIISALAAQKKFFMRV</sequence>
<evidence type="ECO:0000313" key="3">
    <source>
        <dbReference type="EMBL" id="PWE01102.1"/>
    </source>
</evidence>
<proteinExistence type="predicted"/>
<feature type="transmembrane region" description="Helical" evidence="1">
    <location>
        <begin position="12"/>
        <end position="30"/>
    </location>
</feature>